<feature type="domain" description="ABC transporter" evidence="9">
    <location>
        <begin position="310"/>
        <end position="552"/>
    </location>
</feature>
<dbReference type="GO" id="GO:0055085">
    <property type="term" value="P:transmembrane transport"/>
    <property type="evidence" value="ECO:0007669"/>
    <property type="project" value="UniProtKB-ARBA"/>
</dbReference>
<evidence type="ECO:0000256" key="8">
    <source>
        <dbReference type="ARBA" id="ARBA00023136"/>
    </source>
</evidence>
<keyword evidence="7 10" id="KW-0067">ATP-binding</keyword>
<keyword evidence="5" id="KW-0997">Cell inner membrane</keyword>
<dbReference type="GO" id="GO:0016887">
    <property type="term" value="F:ATP hydrolysis activity"/>
    <property type="evidence" value="ECO:0007669"/>
    <property type="project" value="InterPro"/>
</dbReference>
<dbReference type="InterPro" id="IPR013563">
    <property type="entry name" value="Oligopep_ABC_C"/>
</dbReference>
<evidence type="ECO:0000256" key="6">
    <source>
        <dbReference type="ARBA" id="ARBA00022741"/>
    </source>
</evidence>
<evidence type="ECO:0000256" key="7">
    <source>
        <dbReference type="ARBA" id="ARBA00022840"/>
    </source>
</evidence>
<dbReference type="AlphaFoldDB" id="A0A3R8LSK8"/>
<dbReference type="PROSITE" id="PS50893">
    <property type="entry name" value="ABC_TRANSPORTER_2"/>
    <property type="match status" value="2"/>
</dbReference>
<comment type="caution">
    <text evidence="10">The sequence shown here is derived from an EMBL/GenBank/DDBJ whole genome shotgun (WGS) entry which is preliminary data.</text>
</comment>
<evidence type="ECO:0000259" key="9">
    <source>
        <dbReference type="PROSITE" id="PS50893"/>
    </source>
</evidence>
<dbReference type="SUPFAM" id="SSF52540">
    <property type="entry name" value="P-loop containing nucleoside triphosphate hydrolases"/>
    <property type="match status" value="2"/>
</dbReference>
<keyword evidence="3" id="KW-0813">Transport</keyword>
<dbReference type="OrthoDB" id="9802772at2"/>
<dbReference type="GO" id="GO:0005524">
    <property type="term" value="F:ATP binding"/>
    <property type="evidence" value="ECO:0007669"/>
    <property type="project" value="UniProtKB-KW"/>
</dbReference>
<evidence type="ECO:0000256" key="4">
    <source>
        <dbReference type="ARBA" id="ARBA00022475"/>
    </source>
</evidence>
<evidence type="ECO:0000256" key="1">
    <source>
        <dbReference type="ARBA" id="ARBA00004417"/>
    </source>
</evidence>
<dbReference type="EMBL" id="RRUE01000001">
    <property type="protein sequence ID" value="RRN45282.1"/>
    <property type="molecule type" value="Genomic_DNA"/>
</dbReference>
<dbReference type="Proteomes" id="UP000270261">
    <property type="component" value="Unassembled WGS sequence"/>
</dbReference>
<dbReference type="RefSeq" id="WP_125094710.1">
    <property type="nucleotide sequence ID" value="NZ_RRUE01000001.1"/>
</dbReference>
<comment type="subcellular location">
    <subcellularLocation>
        <location evidence="1">Cell inner membrane</location>
        <topology evidence="1">Peripheral membrane protein</topology>
    </subcellularLocation>
</comment>
<evidence type="ECO:0000256" key="5">
    <source>
        <dbReference type="ARBA" id="ARBA00022519"/>
    </source>
</evidence>
<dbReference type="PANTHER" id="PTHR43297">
    <property type="entry name" value="OLIGOPEPTIDE TRANSPORT ATP-BINDING PROTEIN APPD"/>
    <property type="match status" value="1"/>
</dbReference>
<dbReference type="GO" id="GO:0005886">
    <property type="term" value="C:plasma membrane"/>
    <property type="evidence" value="ECO:0007669"/>
    <property type="project" value="UniProtKB-SubCell"/>
</dbReference>
<dbReference type="PROSITE" id="PS00211">
    <property type="entry name" value="ABC_TRANSPORTER_1"/>
    <property type="match status" value="2"/>
</dbReference>
<dbReference type="FunFam" id="3.40.50.300:FF:000016">
    <property type="entry name" value="Oligopeptide ABC transporter ATP-binding component"/>
    <property type="match status" value="1"/>
</dbReference>
<dbReference type="PANTHER" id="PTHR43297:SF2">
    <property type="entry name" value="DIPEPTIDE TRANSPORT ATP-BINDING PROTEIN DPPD"/>
    <property type="match status" value="1"/>
</dbReference>
<keyword evidence="6" id="KW-0547">Nucleotide-binding</keyword>
<proteinExistence type="inferred from homology"/>
<name>A0A3R8LSK8_9BURK</name>
<accession>A0A3R8LSK8</accession>
<dbReference type="Gene3D" id="3.40.50.300">
    <property type="entry name" value="P-loop containing nucleotide triphosphate hydrolases"/>
    <property type="match status" value="2"/>
</dbReference>
<dbReference type="NCBIfam" id="NF007739">
    <property type="entry name" value="PRK10419.1"/>
    <property type="match status" value="2"/>
</dbReference>
<sequence length="561" mass="60585">MTNEGHTPRVPGQAPQTAQGRTLLDVRNLSIDLPGPDGAPARIVQDVSFSVGPGQRVALVGESGSGKTLTAHALMRLTEGAQYGGSVLFEGRDILTADARALHQLRGGQIGMVFQEPMSALNPLHTIGDQIGEVMTQHEGLTRAQALERTLELLRLTRIQDPQRCAAAYPHQLSGGQRQRALIAMALACRPKLVIADEPTTALDVTVQTSIMKLLADLQQQFGMAVLLITHDLPLVRAFAEQVVVMRHGRVVEQGPVAGVFDAPRHEYTRALLAAHPKRLVEPMAEAPSGTEDFGDPGFMVSARQVGCTFVSQKGWFARERTEVLKDVDLQVPAGTTLGVVGESGSGKTTLALVLMRLAAGEMHGEVSVAGTRIDALPERTLRPLRAGFQMVFQDPFNALSPRMSIAEIVGEGLWLHRPDLTDDAHRTAVIDALQEVGLDPALVLHCYPHELSGGQRQRVAIARALVLKPRLLVLDEPTSALDLTVQLQVLKLLVSLQQKHGLSYVLITHDMGVIRALAHQLLVMKDGVVVEQGTVEDVFMAPASGYTRELLAAAAWRDAI</sequence>
<keyword evidence="11" id="KW-1185">Reference proteome</keyword>
<dbReference type="GO" id="GO:0015833">
    <property type="term" value="P:peptide transport"/>
    <property type="evidence" value="ECO:0007669"/>
    <property type="project" value="InterPro"/>
</dbReference>
<gene>
    <name evidence="10" type="ORF">EHV23_03365</name>
</gene>
<evidence type="ECO:0000256" key="3">
    <source>
        <dbReference type="ARBA" id="ARBA00022448"/>
    </source>
</evidence>
<dbReference type="Pfam" id="PF08352">
    <property type="entry name" value="oligo_HPY"/>
    <property type="match status" value="1"/>
</dbReference>
<keyword evidence="8" id="KW-0472">Membrane</keyword>
<dbReference type="InterPro" id="IPR017871">
    <property type="entry name" value="ABC_transporter-like_CS"/>
</dbReference>
<reference evidence="10 11" key="1">
    <citation type="submission" date="2018-11" db="EMBL/GenBank/DDBJ databases">
        <title>Genome sequencing of Lautropia sp. KCOM 2505 (= ChDC F240).</title>
        <authorList>
            <person name="Kook J.-K."/>
            <person name="Park S.-N."/>
            <person name="Lim Y.K."/>
        </authorList>
    </citation>
    <scope>NUCLEOTIDE SEQUENCE [LARGE SCALE GENOMIC DNA]</scope>
    <source>
        <strain evidence="10 11">KCOM 2505</strain>
    </source>
</reference>
<dbReference type="InterPro" id="IPR003439">
    <property type="entry name" value="ABC_transporter-like_ATP-bd"/>
</dbReference>
<organism evidence="10 11">
    <name type="scientific">Lautropia dentalis</name>
    <dbReference type="NCBI Taxonomy" id="2490857"/>
    <lineage>
        <taxon>Bacteria</taxon>
        <taxon>Pseudomonadati</taxon>
        <taxon>Pseudomonadota</taxon>
        <taxon>Betaproteobacteria</taxon>
        <taxon>Burkholderiales</taxon>
        <taxon>Burkholderiaceae</taxon>
        <taxon>Lautropia</taxon>
    </lineage>
</organism>
<dbReference type="InterPro" id="IPR050388">
    <property type="entry name" value="ABC_Ni/Peptide_Import"/>
</dbReference>
<evidence type="ECO:0000256" key="2">
    <source>
        <dbReference type="ARBA" id="ARBA00005417"/>
    </source>
</evidence>
<feature type="domain" description="ABC transporter" evidence="9">
    <location>
        <begin position="24"/>
        <end position="273"/>
    </location>
</feature>
<dbReference type="SMART" id="SM00382">
    <property type="entry name" value="AAA"/>
    <property type="match status" value="2"/>
</dbReference>
<keyword evidence="4" id="KW-1003">Cell membrane</keyword>
<dbReference type="NCBIfam" id="NF008453">
    <property type="entry name" value="PRK11308.1"/>
    <property type="match status" value="2"/>
</dbReference>
<evidence type="ECO:0000313" key="10">
    <source>
        <dbReference type="EMBL" id="RRN45282.1"/>
    </source>
</evidence>
<dbReference type="InterPro" id="IPR003593">
    <property type="entry name" value="AAA+_ATPase"/>
</dbReference>
<comment type="similarity">
    <text evidence="2">Belongs to the ABC transporter superfamily.</text>
</comment>
<dbReference type="InterPro" id="IPR027417">
    <property type="entry name" value="P-loop_NTPase"/>
</dbReference>
<dbReference type="CDD" id="cd03257">
    <property type="entry name" value="ABC_NikE_OppD_transporters"/>
    <property type="match status" value="2"/>
</dbReference>
<dbReference type="Pfam" id="PF00005">
    <property type="entry name" value="ABC_tran"/>
    <property type="match status" value="2"/>
</dbReference>
<evidence type="ECO:0000313" key="11">
    <source>
        <dbReference type="Proteomes" id="UP000270261"/>
    </source>
</evidence>
<protein>
    <submittedName>
        <fullName evidence="10">ABC transporter ATP-binding protein</fullName>
    </submittedName>
</protein>